<name>B9KXU7_THERP</name>
<evidence type="ECO:0000313" key="3">
    <source>
        <dbReference type="EMBL" id="ACM05706.1"/>
    </source>
</evidence>
<dbReference type="EMBL" id="CP001275">
    <property type="protein sequence ID" value="ACM05706.1"/>
    <property type="molecule type" value="Genomic_DNA"/>
</dbReference>
<accession>B9KXU7</accession>
<organism evidence="3 4">
    <name type="scientific">Thermomicrobium roseum (strain ATCC 27502 / DSM 5159 / P-2)</name>
    <dbReference type="NCBI Taxonomy" id="309801"/>
    <lineage>
        <taxon>Bacteria</taxon>
        <taxon>Pseudomonadati</taxon>
        <taxon>Thermomicrobiota</taxon>
        <taxon>Thermomicrobia</taxon>
        <taxon>Thermomicrobiales</taxon>
        <taxon>Thermomicrobiaceae</taxon>
        <taxon>Thermomicrobium</taxon>
    </lineage>
</organism>
<sequence length="271" mass="29508">MRRPNARRTMSVSSFFTLVMLFAGLALAACGAATNASDRGATGGPPNPGSPAVMEPTADPVATTERRGIFFRHVTLRDAPYSNQTELVIDLTLPDACTELHHAVTIDGKRIRVEVWGVGPSDQMCAQVLREETLVIPLGVVVSDDWIVELNRVEIDVNSVAREEPGSGSHEYGYAMIEQVEVRVGDERPRQVVADVQGALPDACAELVESPEITFDGAKVTVTLQWQRPRDLMCAQVLRPFTTSVDLGELEPGTYTLVVNDLETTFTVETN</sequence>
<keyword evidence="3" id="KW-0449">Lipoprotein</keyword>
<keyword evidence="4" id="KW-1185">Reference proteome</keyword>
<dbReference type="PROSITE" id="PS51257">
    <property type="entry name" value="PROKAR_LIPOPROTEIN"/>
    <property type="match status" value="1"/>
</dbReference>
<feature type="region of interest" description="Disordered" evidence="1">
    <location>
        <begin position="36"/>
        <end position="58"/>
    </location>
</feature>
<dbReference type="AlphaFoldDB" id="B9KXU7"/>
<evidence type="ECO:0000313" key="4">
    <source>
        <dbReference type="Proteomes" id="UP000000447"/>
    </source>
</evidence>
<evidence type="ECO:0000256" key="1">
    <source>
        <dbReference type="SAM" id="MobiDB-lite"/>
    </source>
</evidence>
<reference evidence="3 4" key="1">
    <citation type="journal article" date="2009" name="PLoS ONE">
        <title>Complete genome sequence of the aerobic CO-oxidizing thermophile Thermomicrobium roseum.</title>
        <authorList>
            <person name="Wu D."/>
            <person name="Raymond J."/>
            <person name="Wu M."/>
            <person name="Chatterji S."/>
            <person name="Ren Q."/>
            <person name="Graham J.E."/>
            <person name="Bryant D.A."/>
            <person name="Robb F."/>
            <person name="Colman A."/>
            <person name="Tallon L.J."/>
            <person name="Badger J.H."/>
            <person name="Madupu R."/>
            <person name="Ward N.L."/>
            <person name="Eisen J.A."/>
        </authorList>
    </citation>
    <scope>NUCLEOTIDE SEQUENCE [LARGE SCALE GENOMIC DNA]</scope>
    <source>
        <strain evidence="4">ATCC 27502 / DSM 5159 / P-2</strain>
    </source>
</reference>
<feature type="chain" id="PRO_5002888164" evidence="2">
    <location>
        <begin position="29"/>
        <end position="271"/>
    </location>
</feature>
<dbReference type="Proteomes" id="UP000000447">
    <property type="component" value="Chromosome"/>
</dbReference>
<protein>
    <submittedName>
        <fullName evidence="3">Putative lipoprotein</fullName>
    </submittedName>
</protein>
<proteinExistence type="predicted"/>
<keyword evidence="2" id="KW-0732">Signal</keyword>
<dbReference type="HOGENOM" id="CLU_1026486_0_0_0"/>
<gene>
    <name evidence="3" type="ordered locus">trd_0286</name>
</gene>
<dbReference type="KEGG" id="tro:trd_0286"/>
<dbReference type="eggNOG" id="COG5513">
    <property type="taxonomic scope" value="Bacteria"/>
</dbReference>
<evidence type="ECO:0000256" key="2">
    <source>
        <dbReference type="SAM" id="SignalP"/>
    </source>
</evidence>
<feature type="signal peptide" evidence="2">
    <location>
        <begin position="1"/>
        <end position="28"/>
    </location>
</feature>